<dbReference type="RefSeq" id="XP_065329628.1">
    <property type="nucleotide sequence ID" value="XM_065473556.1"/>
</dbReference>
<name>A0AAX4JBZ9_9MICR</name>
<dbReference type="InterPro" id="IPR001790">
    <property type="entry name" value="Ribosomal_uL10"/>
</dbReference>
<proteinExistence type="inferred from homology"/>
<protein>
    <submittedName>
        <fullName evidence="2">Ribosome biogenesis protein MRT4</fullName>
    </submittedName>
</protein>
<organism evidence="2 3">
    <name type="scientific">Vairimorpha necatrix</name>
    <dbReference type="NCBI Taxonomy" id="6039"/>
    <lineage>
        <taxon>Eukaryota</taxon>
        <taxon>Fungi</taxon>
        <taxon>Fungi incertae sedis</taxon>
        <taxon>Microsporidia</taxon>
        <taxon>Nosematidae</taxon>
        <taxon>Vairimorpha</taxon>
    </lineage>
</organism>
<gene>
    <name evidence="2" type="ORF">VNE69_05075</name>
</gene>
<sequence>MRGKIQKKLKEKKLETVDKFTSLIKDHEYICVVENTDISASLMNKMRTELENTSILFVKKKMLCKKYNFFNKDVLDKNFFLVFTNTSGIENIKKYKFETYYDINDISDEDFIINKGKITNKELADLLPTITEKNITILEDDYVVCKKGEAINEKQLKILKCQKKKMKEKPIRILEVYETKNIK</sequence>
<dbReference type="InterPro" id="IPR043141">
    <property type="entry name" value="Ribosomal_uL10-like_sf"/>
</dbReference>
<evidence type="ECO:0000256" key="1">
    <source>
        <dbReference type="ARBA" id="ARBA00008889"/>
    </source>
</evidence>
<dbReference type="Proteomes" id="UP001334084">
    <property type="component" value="Chromosome 5"/>
</dbReference>
<dbReference type="EMBL" id="CP142730">
    <property type="protein sequence ID" value="WUR03483.1"/>
    <property type="molecule type" value="Genomic_DNA"/>
</dbReference>
<evidence type="ECO:0000313" key="2">
    <source>
        <dbReference type="EMBL" id="WUR03483.1"/>
    </source>
</evidence>
<dbReference type="Gene3D" id="3.30.70.1730">
    <property type="match status" value="1"/>
</dbReference>
<dbReference type="AlphaFoldDB" id="A0AAX4JBZ9"/>
<dbReference type="GeneID" id="90541299"/>
<reference evidence="2" key="1">
    <citation type="journal article" date="2024" name="BMC Genomics">
        <title>Functional annotation of a divergent genome using sequence and structure-based similarity.</title>
        <authorList>
            <person name="Svedberg D."/>
            <person name="Winiger R.R."/>
            <person name="Berg A."/>
            <person name="Sharma H."/>
            <person name="Tellgren-Roth C."/>
            <person name="Debrunner-Vossbrinck B.A."/>
            <person name="Vossbrinck C.R."/>
            <person name="Barandun J."/>
        </authorList>
    </citation>
    <scope>NUCLEOTIDE SEQUENCE</scope>
    <source>
        <strain evidence="2">Illinois isolate</strain>
    </source>
</reference>
<comment type="similarity">
    <text evidence="1">Belongs to the universal ribosomal protein uL10 family.</text>
</comment>
<evidence type="ECO:0000313" key="3">
    <source>
        <dbReference type="Proteomes" id="UP001334084"/>
    </source>
</evidence>
<accession>A0AAX4JBZ9</accession>
<dbReference type="KEGG" id="vnx:VNE69_05075"/>
<keyword evidence="3" id="KW-1185">Reference proteome</keyword>
<dbReference type="SUPFAM" id="SSF160369">
    <property type="entry name" value="Ribosomal protein L10-like"/>
    <property type="match status" value="1"/>
</dbReference>
<dbReference type="Pfam" id="PF00466">
    <property type="entry name" value="Ribosomal_L10"/>
    <property type="match status" value="1"/>
</dbReference>